<dbReference type="EMBL" id="PIPT01000007">
    <property type="protein sequence ID" value="RUO46868.1"/>
    <property type="molecule type" value="Genomic_DNA"/>
</dbReference>
<proteinExistence type="predicted"/>
<dbReference type="AlphaFoldDB" id="A0A432XDP6"/>
<name>A0A432XDP6_9GAMM</name>
<evidence type="ECO:0000313" key="3">
    <source>
        <dbReference type="Proteomes" id="UP000286678"/>
    </source>
</evidence>
<feature type="transmembrane region" description="Helical" evidence="1">
    <location>
        <begin position="7"/>
        <end position="27"/>
    </location>
</feature>
<keyword evidence="1" id="KW-1133">Transmembrane helix</keyword>
<gene>
    <name evidence="2" type="ORF">CWE21_09700</name>
</gene>
<feature type="transmembrane region" description="Helical" evidence="1">
    <location>
        <begin position="39"/>
        <end position="64"/>
    </location>
</feature>
<evidence type="ECO:0000256" key="1">
    <source>
        <dbReference type="SAM" id="Phobius"/>
    </source>
</evidence>
<dbReference type="Proteomes" id="UP000286678">
    <property type="component" value="Unassembled WGS sequence"/>
</dbReference>
<feature type="transmembrane region" description="Helical" evidence="1">
    <location>
        <begin position="85"/>
        <end position="105"/>
    </location>
</feature>
<accession>A0A432XDP6</accession>
<dbReference type="OrthoDB" id="7630939at2"/>
<keyword evidence="1" id="KW-0472">Membrane</keyword>
<keyword evidence="3" id="KW-1185">Reference proteome</keyword>
<reference evidence="3" key="1">
    <citation type="journal article" date="2018" name="Front. Microbiol.">
        <title>Genome-Based Analysis Reveals the Taxonomy and Diversity of the Family Idiomarinaceae.</title>
        <authorList>
            <person name="Liu Y."/>
            <person name="Lai Q."/>
            <person name="Shao Z."/>
        </authorList>
    </citation>
    <scope>NUCLEOTIDE SEQUENCE [LARGE SCALE GENOMIC DNA]</scope>
    <source>
        <strain evidence="3">SW15</strain>
    </source>
</reference>
<feature type="transmembrane region" description="Helical" evidence="1">
    <location>
        <begin position="111"/>
        <end position="130"/>
    </location>
</feature>
<keyword evidence="1" id="KW-0812">Transmembrane</keyword>
<evidence type="ECO:0000313" key="2">
    <source>
        <dbReference type="EMBL" id="RUO46868.1"/>
    </source>
</evidence>
<comment type="caution">
    <text evidence="2">The sequence shown here is derived from an EMBL/GenBank/DDBJ whole genome shotgun (WGS) entry which is preliminary data.</text>
</comment>
<evidence type="ECO:0008006" key="4">
    <source>
        <dbReference type="Google" id="ProtNLM"/>
    </source>
</evidence>
<protein>
    <recommendedName>
        <fullName evidence="4">DUF2178 domain-containing protein</fullName>
    </recommendedName>
</protein>
<dbReference type="RefSeq" id="WP_126834245.1">
    <property type="nucleotide sequence ID" value="NZ_PIPT01000007.1"/>
</dbReference>
<organism evidence="2 3">
    <name type="scientific">Pseudidiomarina aquimaris</name>
    <dbReference type="NCBI Taxonomy" id="641841"/>
    <lineage>
        <taxon>Bacteria</taxon>
        <taxon>Pseudomonadati</taxon>
        <taxon>Pseudomonadota</taxon>
        <taxon>Gammaproteobacteria</taxon>
        <taxon>Alteromonadales</taxon>
        <taxon>Idiomarinaceae</taxon>
        <taxon>Pseudidiomarina</taxon>
    </lineage>
</organism>
<sequence length="139" mass="15377">MAFKEKSAWLMLIATLVVGLYMTYAVVHTYMELQQVPAVLPVFIKLTVTLIILSVIGQIVLAIANHKQAEQKADEREKVFIRRGQAAAGSVLAFGVVASLIHFLFLSDGNLLFYSCLLSLVVAQVVEYAVQIASFRRGY</sequence>